<proteinExistence type="predicted"/>
<dbReference type="EMBL" id="QYZD01000057">
    <property type="protein sequence ID" value="RJG16659.1"/>
    <property type="molecule type" value="Genomic_DNA"/>
</dbReference>
<comment type="caution">
    <text evidence="1">The sequence shown here is derived from an EMBL/GenBank/DDBJ whole genome shotgun (WGS) entry which is preliminary data.</text>
</comment>
<gene>
    <name evidence="2" type="ORF">DQX05_24895</name>
    <name evidence="1" type="ORF">DQX05_28670</name>
</gene>
<sequence length="95" mass="10485">MHKVVDEIIVHMSHTHQHMARVLDAERQVAVRMAQLIHGLPDVNPDFAGLSGLKAQSAALTKNIVAYLNGIAELEEALAEQLEHVINELNDVSEE</sequence>
<evidence type="ECO:0000313" key="3">
    <source>
        <dbReference type="Proteomes" id="UP000266177"/>
    </source>
</evidence>
<accession>A0A3A3G8S3</accession>
<evidence type="ECO:0000313" key="2">
    <source>
        <dbReference type="EMBL" id="RJG20567.1"/>
    </source>
</evidence>
<name>A0A3A3G8S3_PANTH</name>
<reference evidence="1 3" key="1">
    <citation type="submission" date="2018-09" db="EMBL/GenBank/DDBJ databases">
        <title>Paenibacillus SK2017-BO5.</title>
        <authorList>
            <person name="Piskunova J.V."/>
            <person name="Dubiley S.A."/>
            <person name="Severinov K.V."/>
        </authorList>
    </citation>
    <scope>NUCLEOTIDE SEQUENCE [LARGE SCALE GENOMIC DNA]</scope>
    <source>
        <strain evidence="1 3">BO5</strain>
    </source>
</reference>
<organism evidence="1 3">
    <name type="scientific">Paenibacillus thiaminolyticus</name>
    <name type="common">Bacillus thiaminolyticus</name>
    <dbReference type="NCBI Taxonomy" id="49283"/>
    <lineage>
        <taxon>Bacteria</taxon>
        <taxon>Bacillati</taxon>
        <taxon>Bacillota</taxon>
        <taxon>Bacilli</taxon>
        <taxon>Bacillales</taxon>
        <taxon>Paenibacillaceae</taxon>
        <taxon>Paenibacillus</taxon>
    </lineage>
</organism>
<dbReference type="AlphaFoldDB" id="A0A3A3G8S3"/>
<dbReference type="RefSeq" id="WP_119796044.1">
    <property type="nucleotide sequence ID" value="NZ_QYZD01000034.1"/>
</dbReference>
<dbReference type="Proteomes" id="UP000266177">
    <property type="component" value="Unassembled WGS sequence"/>
</dbReference>
<evidence type="ECO:0000313" key="1">
    <source>
        <dbReference type="EMBL" id="RJG16659.1"/>
    </source>
</evidence>
<dbReference type="EMBL" id="QYZD01000034">
    <property type="protein sequence ID" value="RJG20567.1"/>
    <property type="molecule type" value="Genomic_DNA"/>
</dbReference>
<dbReference type="OrthoDB" id="2624347at2"/>
<protein>
    <submittedName>
        <fullName evidence="1">Nucleoside-diphosphate sugar epimerase</fullName>
    </submittedName>
</protein>